<dbReference type="Proteomes" id="UP000192769">
    <property type="component" value="Unassembled WGS sequence"/>
</dbReference>
<comment type="caution">
    <text evidence="1">The sequence shown here is derived from an EMBL/GenBank/DDBJ whole genome shotgun (WGS) entry which is preliminary data.</text>
</comment>
<dbReference type="RefSeq" id="WP_081142384.1">
    <property type="nucleotide sequence ID" value="NZ_MWUE01000037.1"/>
</dbReference>
<name>A0A1V9D8T5_9GAMM</name>
<keyword evidence="2" id="KW-1185">Reference proteome</keyword>
<dbReference type="OrthoDB" id="6696717at2"/>
<protein>
    <submittedName>
        <fullName evidence="1">Uncharacterized protein</fullName>
    </submittedName>
</protein>
<dbReference type="AlphaFoldDB" id="A0A1V9D8T5"/>
<organism evidence="1 2">
    <name type="scientific">Pantoea latae</name>
    <dbReference type="NCBI Taxonomy" id="1964541"/>
    <lineage>
        <taxon>Bacteria</taxon>
        <taxon>Pseudomonadati</taxon>
        <taxon>Pseudomonadota</taxon>
        <taxon>Gammaproteobacteria</taxon>
        <taxon>Enterobacterales</taxon>
        <taxon>Erwiniaceae</taxon>
        <taxon>Pantoea</taxon>
    </lineage>
</organism>
<sequence>MKLTVDDVVNETGNVAIAIDGYVPLDIKTLDALKLPPLYWRTGNGNASLLEFAVLPESGFLSAITLVMIEPGSIHKVDCLSVNVSESVEGIPVINKGLWDELNSNNFSQRFVDDFSVSIQVKITLNSMLLEIDENTEATSWIKCDDNFYLGVDDENNIVNLYLRKLTKSEIDGFFEAAN</sequence>
<dbReference type="EMBL" id="MWUE01000037">
    <property type="protein sequence ID" value="OQP30259.1"/>
    <property type="molecule type" value="Genomic_DNA"/>
</dbReference>
<evidence type="ECO:0000313" key="1">
    <source>
        <dbReference type="EMBL" id="OQP30259.1"/>
    </source>
</evidence>
<gene>
    <name evidence="1" type="ORF">B2J69_21970</name>
</gene>
<accession>A0A1V9D8T5</accession>
<reference evidence="1 2" key="1">
    <citation type="submission" date="2017-02" db="EMBL/GenBank/DDBJ databases">
        <title>Whole genome shotgun sequence of Pantoea agglomerans strain AS1 isolated from a cycad, Zamia floridana in Central Florida, USA.</title>
        <authorList>
            <person name="Lata P."/>
            <person name="Govindarajan S."/>
            <person name="Qi F."/>
            <person name="Li J.-L."/>
            <person name="Maurya S.K."/>
            <person name="Sahoo M.K."/>
        </authorList>
    </citation>
    <scope>NUCLEOTIDE SEQUENCE [LARGE SCALE GENOMIC DNA]</scope>
    <source>
        <strain evidence="1 2">AS1</strain>
    </source>
</reference>
<evidence type="ECO:0000313" key="2">
    <source>
        <dbReference type="Proteomes" id="UP000192769"/>
    </source>
</evidence>
<proteinExistence type="predicted"/>